<sequence>MLTKTNLRMKKIIKVRLKALSLVILAPYLFISAALADVRLVSPSGSALIFSDKKTEKNYDRNAWGQLFYEVKGKRVNLSIEGRYFVEDGSSRLSPSGRYFVVNSVAGGYVDMFDGRGEQYVDKAYCSVIDMRTGCIISDWDGEACGYDWKKDSDELASSDEPNAEKFDFLTFRPDINKPYKQLSWLALKEVNG</sequence>
<reference evidence="1" key="1">
    <citation type="submission" date="2009-07" db="EMBL/GenBank/DDBJ databases">
        <title>Pigment operon comparison of three Enterobacter species.</title>
        <authorList>
            <person name="Lehner A."/>
            <person name="Tischler P."/>
            <person name="Rattei T."/>
            <person name="Stephan R."/>
        </authorList>
    </citation>
    <scope>NUCLEOTIDE SEQUENCE</scope>
    <source>
        <strain evidence="1">LMG 23730T</strain>
    </source>
</reference>
<proteinExistence type="predicted"/>
<dbReference type="AlphaFoldDB" id="C7C504"/>
<organism evidence="1">
    <name type="scientific">Siccibacter turicensis</name>
    <dbReference type="NCBI Taxonomy" id="357233"/>
    <lineage>
        <taxon>Bacteria</taxon>
        <taxon>Pseudomonadati</taxon>
        <taxon>Pseudomonadota</taxon>
        <taxon>Gammaproteobacteria</taxon>
        <taxon>Enterobacterales</taxon>
        <taxon>Enterobacteriaceae</taxon>
        <taxon>Siccibacter</taxon>
    </lineage>
</organism>
<protein>
    <submittedName>
        <fullName evidence="1">Uncharacterized protein</fullName>
    </submittedName>
</protein>
<name>C7C504_9ENTR</name>
<evidence type="ECO:0000313" key="1">
    <source>
        <dbReference type="EMBL" id="CAZ90471.1"/>
    </source>
</evidence>
<dbReference type="EMBL" id="FN430672">
    <property type="protein sequence ID" value="CAZ90471.1"/>
    <property type="molecule type" value="Genomic_DNA"/>
</dbReference>
<accession>C7C504</accession>